<dbReference type="SUPFAM" id="SSF53659">
    <property type="entry name" value="Isocitrate/Isopropylmalate dehydrogenase-like"/>
    <property type="match status" value="1"/>
</dbReference>
<feature type="region of interest" description="Disordered" evidence="1">
    <location>
        <begin position="45"/>
        <end position="71"/>
    </location>
</feature>
<proteinExistence type="predicted"/>
<protein>
    <submittedName>
        <fullName evidence="2">Isocitrate and isopropylmalate dehydrogenases family</fullName>
    </submittedName>
</protein>
<evidence type="ECO:0000313" key="2">
    <source>
        <dbReference type="EMBL" id="GEU41705.1"/>
    </source>
</evidence>
<dbReference type="EMBL" id="BKCJ010001472">
    <property type="protein sequence ID" value="GEU41705.1"/>
    <property type="molecule type" value="Genomic_DNA"/>
</dbReference>
<feature type="region of interest" description="Disordered" evidence="1">
    <location>
        <begin position="1"/>
        <end position="32"/>
    </location>
</feature>
<feature type="compositionally biased region" description="Polar residues" evidence="1">
    <location>
        <begin position="55"/>
        <end position="71"/>
    </location>
</feature>
<organism evidence="2">
    <name type="scientific">Tanacetum cinerariifolium</name>
    <name type="common">Dalmatian daisy</name>
    <name type="synonym">Chrysanthemum cinerariifolium</name>
    <dbReference type="NCBI Taxonomy" id="118510"/>
    <lineage>
        <taxon>Eukaryota</taxon>
        <taxon>Viridiplantae</taxon>
        <taxon>Streptophyta</taxon>
        <taxon>Embryophyta</taxon>
        <taxon>Tracheophyta</taxon>
        <taxon>Spermatophyta</taxon>
        <taxon>Magnoliopsida</taxon>
        <taxon>eudicotyledons</taxon>
        <taxon>Gunneridae</taxon>
        <taxon>Pentapetalae</taxon>
        <taxon>asterids</taxon>
        <taxon>campanulids</taxon>
        <taxon>Asterales</taxon>
        <taxon>Asteraceae</taxon>
        <taxon>Asteroideae</taxon>
        <taxon>Anthemideae</taxon>
        <taxon>Anthemidinae</taxon>
        <taxon>Tanacetum</taxon>
    </lineage>
</organism>
<dbReference type="AlphaFoldDB" id="A0A6L2K0W7"/>
<feature type="compositionally biased region" description="Basic and acidic residues" evidence="1">
    <location>
        <begin position="45"/>
        <end position="54"/>
    </location>
</feature>
<feature type="compositionally biased region" description="Basic and acidic residues" evidence="1">
    <location>
        <begin position="1"/>
        <end position="23"/>
    </location>
</feature>
<sequence>MHADSLSLGDKESKQSTEHHDDTLNEELSDYADHLETAQKRVIYEGKYHTKDLRGSTTTKEATNGVESALQ</sequence>
<gene>
    <name evidence="2" type="ORF">Tci_013683</name>
</gene>
<comment type="caution">
    <text evidence="2">The sequence shown here is derived from an EMBL/GenBank/DDBJ whole genome shotgun (WGS) entry which is preliminary data.</text>
</comment>
<evidence type="ECO:0000256" key="1">
    <source>
        <dbReference type="SAM" id="MobiDB-lite"/>
    </source>
</evidence>
<dbReference type="Gene3D" id="3.40.718.10">
    <property type="entry name" value="Isopropylmalate Dehydrogenase"/>
    <property type="match status" value="1"/>
</dbReference>
<reference evidence="2" key="1">
    <citation type="journal article" date="2019" name="Sci. Rep.">
        <title>Draft genome of Tanacetum cinerariifolium, the natural source of mosquito coil.</title>
        <authorList>
            <person name="Yamashiro T."/>
            <person name="Shiraishi A."/>
            <person name="Satake H."/>
            <person name="Nakayama K."/>
        </authorList>
    </citation>
    <scope>NUCLEOTIDE SEQUENCE</scope>
</reference>
<accession>A0A6L2K0W7</accession>
<name>A0A6L2K0W7_TANCI</name>